<feature type="domain" description="HTH hxlR-type" evidence="4">
    <location>
        <begin position="9"/>
        <end position="108"/>
    </location>
</feature>
<dbReference type="SUPFAM" id="SSF46785">
    <property type="entry name" value="Winged helix' DNA-binding domain"/>
    <property type="match status" value="1"/>
</dbReference>
<dbReference type="OrthoDB" id="9791143at2"/>
<dbReference type="InterPro" id="IPR002577">
    <property type="entry name" value="HTH_HxlR"/>
</dbReference>
<keyword evidence="3" id="KW-0804">Transcription</keyword>
<keyword evidence="2" id="KW-0238">DNA-binding</keyword>
<dbReference type="PROSITE" id="PS51118">
    <property type="entry name" value="HTH_HXLR"/>
    <property type="match status" value="1"/>
</dbReference>
<dbReference type="AlphaFoldDB" id="A0A0B5QDY1"/>
<protein>
    <submittedName>
        <fullName evidence="5">Transcriptional regulator</fullName>
    </submittedName>
</protein>
<evidence type="ECO:0000313" key="6">
    <source>
        <dbReference type="Proteomes" id="UP000031866"/>
    </source>
</evidence>
<dbReference type="Proteomes" id="UP000031866">
    <property type="component" value="Chromosome"/>
</dbReference>
<organism evidence="5 6">
    <name type="scientific">Clostridium beijerinckii</name>
    <name type="common">Clostridium MP</name>
    <dbReference type="NCBI Taxonomy" id="1520"/>
    <lineage>
        <taxon>Bacteria</taxon>
        <taxon>Bacillati</taxon>
        <taxon>Bacillota</taxon>
        <taxon>Clostridia</taxon>
        <taxon>Eubacteriales</taxon>
        <taxon>Clostridiaceae</taxon>
        <taxon>Clostridium</taxon>
    </lineage>
</organism>
<dbReference type="KEGG" id="cbei:LF65_03912"/>
<dbReference type="InterPro" id="IPR036390">
    <property type="entry name" value="WH_DNA-bd_sf"/>
</dbReference>
<dbReference type="InterPro" id="IPR036388">
    <property type="entry name" value="WH-like_DNA-bd_sf"/>
</dbReference>
<proteinExistence type="predicted"/>
<dbReference type="Gene3D" id="1.10.10.10">
    <property type="entry name" value="Winged helix-like DNA-binding domain superfamily/Winged helix DNA-binding domain"/>
    <property type="match status" value="1"/>
</dbReference>
<dbReference type="PANTHER" id="PTHR33204">
    <property type="entry name" value="TRANSCRIPTIONAL REGULATOR, MARR FAMILY"/>
    <property type="match status" value="1"/>
</dbReference>
<keyword evidence="1" id="KW-0805">Transcription regulation</keyword>
<dbReference type="GO" id="GO:0003677">
    <property type="term" value="F:DNA binding"/>
    <property type="evidence" value="ECO:0007669"/>
    <property type="project" value="UniProtKB-KW"/>
</dbReference>
<gene>
    <name evidence="5" type="ORF">LF65_03912</name>
</gene>
<dbReference type="Pfam" id="PF01638">
    <property type="entry name" value="HxlR"/>
    <property type="match status" value="1"/>
</dbReference>
<name>A0A0B5QDY1_CLOBE</name>
<evidence type="ECO:0000259" key="4">
    <source>
        <dbReference type="PROSITE" id="PS51118"/>
    </source>
</evidence>
<sequence length="121" mass="14183">MKIREEYTCPLELVHDMIKGKWKSIILWRLRLGPTSLAKLERDIDGINQKMLLEQLKELIDYGFVEKKSFDGYPLHVEYSLTIDMGMKIIDALKIMQSIGSDYLKEHGMEKTLIEKRVIPE</sequence>
<evidence type="ECO:0000256" key="2">
    <source>
        <dbReference type="ARBA" id="ARBA00023125"/>
    </source>
</evidence>
<evidence type="ECO:0000256" key="3">
    <source>
        <dbReference type="ARBA" id="ARBA00023163"/>
    </source>
</evidence>
<dbReference type="STRING" id="1520.LF65_03912"/>
<dbReference type="PANTHER" id="PTHR33204:SF29">
    <property type="entry name" value="TRANSCRIPTIONAL REGULATOR"/>
    <property type="match status" value="1"/>
</dbReference>
<evidence type="ECO:0000256" key="1">
    <source>
        <dbReference type="ARBA" id="ARBA00023015"/>
    </source>
</evidence>
<accession>A0A0B5QDY1</accession>
<dbReference type="EMBL" id="CP010086">
    <property type="protein sequence ID" value="AJH00460.1"/>
    <property type="molecule type" value="Genomic_DNA"/>
</dbReference>
<reference evidence="6" key="1">
    <citation type="submission" date="2014-12" db="EMBL/GenBank/DDBJ databases">
        <title>Genome sequence of Clostridium beijerinckii strain 59B.</title>
        <authorList>
            <person name="Little G.T."/>
            <person name="Minton N.P."/>
        </authorList>
    </citation>
    <scope>NUCLEOTIDE SEQUENCE [LARGE SCALE GENOMIC DNA]</scope>
    <source>
        <strain evidence="6">59B</strain>
    </source>
</reference>
<dbReference type="RefSeq" id="WP_041898239.1">
    <property type="nucleotide sequence ID" value="NZ_CP010086.2"/>
</dbReference>
<evidence type="ECO:0000313" key="5">
    <source>
        <dbReference type="EMBL" id="AJH00460.1"/>
    </source>
</evidence>